<feature type="coiled-coil region" evidence="1">
    <location>
        <begin position="534"/>
        <end position="565"/>
    </location>
</feature>
<evidence type="ECO:0000256" key="2">
    <source>
        <dbReference type="SAM" id="MobiDB-lite"/>
    </source>
</evidence>
<proteinExistence type="predicted"/>
<dbReference type="AlphaFoldDB" id="A0A1R2C7M7"/>
<feature type="compositionally biased region" description="Low complexity" evidence="2">
    <location>
        <begin position="411"/>
        <end position="423"/>
    </location>
</feature>
<evidence type="ECO:0000313" key="3">
    <source>
        <dbReference type="EMBL" id="OMJ84999.1"/>
    </source>
</evidence>
<feature type="region of interest" description="Disordered" evidence="2">
    <location>
        <begin position="369"/>
        <end position="390"/>
    </location>
</feature>
<gene>
    <name evidence="3" type="ORF">SteCoe_13774</name>
</gene>
<feature type="region of interest" description="Disordered" evidence="2">
    <location>
        <begin position="406"/>
        <end position="446"/>
    </location>
</feature>
<feature type="compositionally biased region" description="Polar residues" evidence="2">
    <location>
        <begin position="424"/>
        <end position="440"/>
    </location>
</feature>
<dbReference type="EMBL" id="MPUH01000251">
    <property type="protein sequence ID" value="OMJ84999.1"/>
    <property type="molecule type" value="Genomic_DNA"/>
</dbReference>
<evidence type="ECO:0000313" key="4">
    <source>
        <dbReference type="Proteomes" id="UP000187209"/>
    </source>
</evidence>
<dbReference type="Proteomes" id="UP000187209">
    <property type="component" value="Unassembled WGS sequence"/>
</dbReference>
<evidence type="ECO:0000256" key="1">
    <source>
        <dbReference type="SAM" id="Coils"/>
    </source>
</evidence>
<reference evidence="3 4" key="1">
    <citation type="submission" date="2016-11" db="EMBL/GenBank/DDBJ databases">
        <title>The macronuclear genome of Stentor coeruleus: a giant cell with tiny introns.</title>
        <authorList>
            <person name="Slabodnick M."/>
            <person name="Ruby J.G."/>
            <person name="Reiff S.B."/>
            <person name="Swart E.C."/>
            <person name="Gosai S."/>
            <person name="Prabakaran S."/>
            <person name="Witkowska E."/>
            <person name="Larue G.E."/>
            <person name="Fisher S."/>
            <person name="Freeman R.M."/>
            <person name="Gunawardena J."/>
            <person name="Chu W."/>
            <person name="Stover N.A."/>
            <person name="Gregory B.D."/>
            <person name="Nowacki M."/>
            <person name="Derisi J."/>
            <person name="Roy S.W."/>
            <person name="Marshall W.F."/>
            <person name="Sood P."/>
        </authorList>
    </citation>
    <scope>NUCLEOTIDE SEQUENCE [LARGE SCALE GENOMIC DNA]</scope>
    <source>
        <strain evidence="3">WM001</strain>
    </source>
</reference>
<keyword evidence="1" id="KW-0175">Coiled coil</keyword>
<name>A0A1R2C7M7_9CILI</name>
<keyword evidence="4" id="KW-1185">Reference proteome</keyword>
<feature type="coiled-coil region" evidence="1">
    <location>
        <begin position="654"/>
        <end position="740"/>
    </location>
</feature>
<feature type="coiled-coil region" evidence="1">
    <location>
        <begin position="232"/>
        <end position="358"/>
    </location>
</feature>
<accession>A0A1R2C7M7</accession>
<feature type="compositionally biased region" description="Basic and acidic residues" evidence="2">
    <location>
        <begin position="369"/>
        <end position="379"/>
    </location>
</feature>
<feature type="coiled-coil region" evidence="1">
    <location>
        <begin position="108"/>
        <end position="188"/>
    </location>
</feature>
<organism evidence="3 4">
    <name type="scientific">Stentor coeruleus</name>
    <dbReference type="NCBI Taxonomy" id="5963"/>
    <lineage>
        <taxon>Eukaryota</taxon>
        <taxon>Sar</taxon>
        <taxon>Alveolata</taxon>
        <taxon>Ciliophora</taxon>
        <taxon>Postciliodesmatophora</taxon>
        <taxon>Heterotrichea</taxon>
        <taxon>Heterotrichida</taxon>
        <taxon>Stentoridae</taxon>
        <taxon>Stentor</taxon>
    </lineage>
</organism>
<comment type="caution">
    <text evidence="3">The sequence shown here is derived from an EMBL/GenBank/DDBJ whole genome shotgun (WGS) entry which is preliminary data.</text>
</comment>
<sequence length="802" mass="93958">MNTKRKSFDKGLSIQRVLTPKGPFKKNLLTDPPYDPPHFSSTNYLGNGFDISTPKSSIRSYSNFIVALENLIFKLDSNIKIGSEADILVIIEKAINALKNPTSSCDNCLKKSENIENLRNDLRAHQIEAIKEMEKIQEIKAQMKKYESLIKQKEKDLNIRESNFLSEKDWLEKKAREIEHMKKSLEIEKNGVAFERKKILEEQKEVGQKFKNLDGKFIKLNKQLLSTSPTNSSLKEKELQALQEAINSEKHEINLKNQYFTILAEDLSKQEKTLQLKENSLQSKEQELTLKEQLIQKREKELKDITQTLENTKQKLEEKDKEQEKIFQEKSKNLDDLEQKLKSQKKEMKNKIKILNTQLLKFDTIKKSIHEDPREEPQQDKPMPLLTKNLIPPSISDVLKHAIEDVSGRGKSSTPLPKSSSTSFKNPNTTEQGIKNNQKTETYDPKPKCISLNNSFLSEKKIDTNKAMMQNPFDKIINSKPKNPFFKSKNIEQNNEEDEQDWLMSPLDKIKRTTSSLSRSLIQDLHSEKPCENTEFLTKSLVSIENALEDKEQELIQRKKLLDKRETDCYIKEKKLEEQEKSLKSAVFYKQTAEDLQKDIQNLETFKKKYEDLSLSYESYIKKYEDLYESHKFYKKQCEDLQKSSQNQGSYENLIQIQQENQHYKQRCLELQQILQAKESEFEELSYLIDFTNDIQAKIQQNSNKEKELEELQHTLELQKQELEQTAETLQKIFLDLEVQKQTLDLEKELIKGEKESNEHFFRQETINLANKENELLKKYEASDDSESSECQNIFIKYTPKK</sequence>
<protein>
    <submittedName>
        <fullName evidence="3">Uncharacterized protein</fullName>
    </submittedName>
</protein>